<dbReference type="GeneID" id="57365971"/>
<accession>A0AAW8YF45</accession>
<organism evidence="2 3">
    <name type="scientific">Pediococcus acidilactici</name>
    <dbReference type="NCBI Taxonomy" id="1254"/>
    <lineage>
        <taxon>Bacteria</taxon>
        <taxon>Bacillati</taxon>
        <taxon>Bacillota</taxon>
        <taxon>Bacilli</taxon>
        <taxon>Lactobacillales</taxon>
        <taxon>Lactobacillaceae</taxon>
        <taxon>Pediococcus</taxon>
        <taxon>Pediococcus acidilactici group</taxon>
    </lineage>
</organism>
<comment type="caution">
    <text evidence="2">The sequence shown here is derived from an EMBL/GenBank/DDBJ whole genome shotgun (WGS) entry which is preliminary data.</text>
</comment>
<reference evidence="2" key="2">
    <citation type="submission" date="2023-10" db="EMBL/GenBank/DDBJ databases">
        <authorList>
            <person name="Khurajog B."/>
        </authorList>
    </citation>
    <scope>NUCLEOTIDE SEQUENCE</scope>
    <source>
        <strain evidence="2">BF9</strain>
    </source>
</reference>
<evidence type="ECO:0000256" key="1">
    <source>
        <dbReference type="SAM" id="SignalP"/>
    </source>
</evidence>
<sequence>MKKITLAAAMLITLLSLGIAGGAKAAIVTGPTDANITVSEGNSAIELSGVKDIAFDFNNITKETRTFKETEPINADVINKTFGEKEYTLSVEKNFVSAGLDAQLVGSKKIGQALNDTVNGDLVVNLDATKYTVPGKDQSNTVKVVVTEAPVEDPIE</sequence>
<evidence type="ECO:0000313" key="2">
    <source>
        <dbReference type="EMBL" id="MDV2620476.1"/>
    </source>
</evidence>
<dbReference type="EMBL" id="JAWJAV010000001">
    <property type="protein sequence ID" value="MDV2620476.1"/>
    <property type="molecule type" value="Genomic_DNA"/>
</dbReference>
<dbReference type="AlphaFoldDB" id="A0AAW8YF45"/>
<feature type="signal peptide" evidence="1">
    <location>
        <begin position="1"/>
        <end position="25"/>
    </location>
</feature>
<evidence type="ECO:0000313" key="3">
    <source>
        <dbReference type="Proteomes" id="UP001280897"/>
    </source>
</evidence>
<keyword evidence="1" id="KW-0732">Signal</keyword>
<reference evidence="2" key="1">
    <citation type="journal article" date="2023" name="PeerJ">
        <title>Selection and evaluation of lactic acid bacteria from chicken feces in Thailand as potential probiotics.</title>
        <authorList>
            <person name="Khurajog B."/>
            <person name="Disastra Y."/>
            <person name="Lawwyne L.D."/>
            <person name="Sirichokchatchawan W."/>
            <person name="Niyomtham W."/>
            <person name="Yindee J."/>
            <person name="Hampson D.J."/>
            <person name="Prapasarakul N."/>
        </authorList>
    </citation>
    <scope>NUCLEOTIDE SEQUENCE</scope>
    <source>
        <strain evidence="2">BF9</strain>
    </source>
</reference>
<gene>
    <name evidence="2" type="ORF">R0G89_01835</name>
</gene>
<dbReference type="RefSeq" id="WP_008841030.1">
    <property type="nucleotide sequence ID" value="NZ_CP050079.1"/>
</dbReference>
<protein>
    <recommendedName>
        <fullName evidence="4">WxL domain-containing protein</fullName>
    </recommendedName>
</protein>
<name>A0AAW8YF45_PEDAC</name>
<feature type="chain" id="PRO_5043846859" description="WxL domain-containing protein" evidence="1">
    <location>
        <begin position="26"/>
        <end position="156"/>
    </location>
</feature>
<proteinExistence type="predicted"/>
<dbReference type="Proteomes" id="UP001280897">
    <property type="component" value="Unassembled WGS sequence"/>
</dbReference>
<evidence type="ECO:0008006" key="4">
    <source>
        <dbReference type="Google" id="ProtNLM"/>
    </source>
</evidence>